<dbReference type="VEuPathDB" id="TriTrypDB:TcYC6_0036330"/>
<dbReference type="InterPro" id="IPR049629">
    <property type="entry name" value="DPY30_SDC1_DD"/>
</dbReference>
<dbReference type="GO" id="GO:0006325">
    <property type="term" value="P:chromatin organization"/>
    <property type="evidence" value="ECO:0007669"/>
    <property type="project" value="UniProtKB-KW"/>
</dbReference>
<evidence type="ECO:0000313" key="11">
    <source>
        <dbReference type="Proteomes" id="UP000246078"/>
    </source>
</evidence>
<feature type="transmembrane region" description="Helical" evidence="9">
    <location>
        <begin position="94"/>
        <end position="122"/>
    </location>
</feature>
<evidence type="ECO:0000256" key="5">
    <source>
        <dbReference type="ARBA" id="ARBA00023163"/>
    </source>
</evidence>
<keyword evidence="9" id="KW-1133">Transmembrane helix</keyword>
<evidence type="ECO:0000256" key="3">
    <source>
        <dbReference type="ARBA" id="ARBA00022853"/>
    </source>
</evidence>
<dbReference type="AlphaFoldDB" id="A0A2V2WAD0"/>
<name>A0A2V2WAD0_TRYCR</name>
<comment type="caution">
    <text evidence="10">The sequence shown here is derived from an EMBL/GenBank/DDBJ whole genome shotgun (WGS) entry which is preliminary data.</text>
</comment>
<dbReference type="PANTHER" id="PTHR23356">
    <property type="entry name" value="DPY30-RELATED"/>
    <property type="match status" value="1"/>
</dbReference>
<dbReference type="VEuPathDB" id="TriTrypDB:TcCL_NonESM13421"/>
<gene>
    <name evidence="10" type="ORF">C3747_128g7</name>
</gene>
<evidence type="ECO:0000256" key="4">
    <source>
        <dbReference type="ARBA" id="ARBA00023015"/>
    </source>
</evidence>
<evidence type="ECO:0000256" key="6">
    <source>
        <dbReference type="ARBA" id="ARBA00023242"/>
    </source>
</evidence>
<dbReference type="InterPro" id="IPR037856">
    <property type="entry name" value="Sdc1/DPY30"/>
</dbReference>
<accession>A0A2V2WAD0</accession>
<dbReference type="VEuPathDB" id="TriTrypDB:C3747_128g7"/>
<dbReference type="VEuPathDB" id="TriTrypDB:TcCLB.503931.30"/>
<protein>
    <recommendedName>
        <fullName evidence="7">Protein dpy-30 homolog</fullName>
    </recommendedName>
</protein>
<sequence length="128" mass="14349">MRRDIPSVSTSRAEPQKQQGGHAAMTLESTRAYLDHTCVPLLMEAMAAVSRVRPDDPIDFIAHYLLKHNPNRRGTNTQHLDNDPRGSGVTDNPLLVLLLIFPFCVCSISLWLFCFCFCFFFSCAGNVC</sequence>
<keyword evidence="3" id="KW-0156">Chromatin regulator</keyword>
<proteinExistence type="inferred from homology"/>
<organism evidence="10 11">
    <name type="scientific">Trypanosoma cruzi</name>
    <dbReference type="NCBI Taxonomy" id="5693"/>
    <lineage>
        <taxon>Eukaryota</taxon>
        <taxon>Discoba</taxon>
        <taxon>Euglenozoa</taxon>
        <taxon>Kinetoplastea</taxon>
        <taxon>Metakinetoplastina</taxon>
        <taxon>Trypanosomatida</taxon>
        <taxon>Trypanosomatidae</taxon>
        <taxon>Trypanosoma</taxon>
        <taxon>Schizotrypanum</taxon>
    </lineage>
</organism>
<dbReference type="VEuPathDB" id="TriTrypDB:C4B63_27g212"/>
<comment type="subcellular location">
    <subcellularLocation>
        <location evidence="1">Nucleus</location>
    </subcellularLocation>
</comment>
<evidence type="ECO:0000256" key="7">
    <source>
        <dbReference type="ARBA" id="ARBA00044172"/>
    </source>
</evidence>
<dbReference type="Pfam" id="PF05186">
    <property type="entry name" value="Dpy-30"/>
    <property type="match status" value="1"/>
</dbReference>
<dbReference type="VEuPathDB" id="TriTrypDB:TcBrA4_0109020"/>
<dbReference type="VEuPathDB" id="TriTrypDB:TcG_05866"/>
<dbReference type="VEuPathDB" id="TriTrypDB:BCY84_01344"/>
<evidence type="ECO:0000256" key="2">
    <source>
        <dbReference type="ARBA" id="ARBA00010849"/>
    </source>
</evidence>
<keyword evidence="5" id="KW-0804">Transcription</keyword>
<evidence type="ECO:0000256" key="8">
    <source>
        <dbReference type="SAM" id="MobiDB-lite"/>
    </source>
</evidence>
<keyword evidence="9" id="KW-0472">Membrane</keyword>
<dbReference type="CDD" id="cd22965">
    <property type="entry name" value="DD_DPY30_SDC1"/>
    <property type="match status" value="1"/>
</dbReference>
<evidence type="ECO:0000256" key="1">
    <source>
        <dbReference type="ARBA" id="ARBA00004123"/>
    </source>
</evidence>
<evidence type="ECO:0000256" key="9">
    <source>
        <dbReference type="SAM" id="Phobius"/>
    </source>
</evidence>
<dbReference type="Gene3D" id="1.20.890.10">
    <property type="entry name" value="cAMP-dependent protein kinase regulatory subunit, dimerization-anchoring domain"/>
    <property type="match status" value="1"/>
</dbReference>
<feature type="compositionally biased region" description="Polar residues" evidence="8">
    <location>
        <begin position="7"/>
        <end position="19"/>
    </location>
</feature>
<dbReference type="PANTHER" id="PTHR23356:SF16">
    <property type="entry name" value="DPY30 DOMAIN CONTAINING 2"/>
    <property type="match status" value="1"/>
</dbReference>
<comment type="similarity">
    <text evidence="2">Belongs to the dpy-30 family.</text>
</comment>
<evidence type="ECO:0000313" key="10">
    <source>
        <dbReference type="EMBL" id="PWV05548.1"/>
    </source>
</evidence>
<dbReference type="Proteomes" id="UP000246078">
    <property type="component" value="Unassembled WGS sequence"/>
</dbReference>
<dbReference type="EMBL" id="PRFC01000128">
    <property type="protein sequence ID" value="PWV05548.1"/>
    <property type="molecule type" value="Genomic_DNA"/>
</dbReference>
<dbReference type="GO" id="GO:0048188">
    <property type="term" value="C:Set1C/COMPASS complex"/>
    <property type="evidence" value="ECO:0007669"/>
    <property type="project" value="InterPro"/>
</dbReference>
<dbReference type="InterPro" id="IPR007858">
    <property type="entry name" value="Dpy-30_motif"/>
</dbReference>
<keyword evidence="6" id="KW-0539">Nucleus</keyword>
<keyword evidence="4" id="KW-0805">Transcription regulation</keyword>
<keyword evidence="9" id="KW-0812">Transmembrane</keyword>
<reference evidence="10 11" key="1">
    <citation type="journal article" date="2018" name="Microb. Genom.">
        <title>Expanding an expanded genome: long-read sequencing of Trypanosoma cruzi.</title>
        <authorList>
            <person name="Berna L."/>
            <person name="Rodriguez M."/>
            <person name="Chiribao M.L."/>
            <person name="Parodi-Talice A."/>
            <person name="Pita S."/>
            <person name="Rijo G."/>
            <person name="Alvarez-Valin F."/>
            <person name="Robello C."/>
        </authorList>
    </citation>
    <scope>NUCLEOTIDE SEQUENCE [LARGE SCALE GENOMIC DNA]</scope>
    <source>
        <strain evidence="10 11">TCC</strain>
    </source>
</reference>
<feature type="region of interest" description="Disordered" evidence="8">
    <location>
        <begin position="1"/>
        <end position="22"/>
    </location>
</feature>